<dbReference type="PANTHER" id="PTHR22702">
    <property type="entry name" value="PROTEASE-ASSOCIATED DOMAIN-CONTAINING PROTEIN"/>
    <property type="match status" value="1"/>
</dbReference>
<evidence type="ECO:0000259" key="4">
    <source>
        <dbReference type="Pfam" id="PF02225"/>
    </source>
</evidence>
<dbReference type="RefSeq" id="WP_156640344.1">
    <property type="nucleotide sequence ID" value="NZ_WOXT01000001.1"/>
</dbReference>
<sequence length="532" mass="54405">MNKSVLSLAVAIGIALTGMAHAGDIVPVNFDDPNEGYNDTTAAAPVAGNPGTSLGQQRQIVAQFAADLWGTILVSDVPVYVGAQFNPLAPNVLGSAGATYIFSDFPGAVPNTWYSAALAESLVGEDLTEGDIDIISQFSSNFAFYYGLDGNTPAGQLSFLDVVMHEFGHGLGFQNFESEATGQFQSGIPDIYSRFTYDNTQNLFWPQMTVAQRQASALNYGNVVFTGAAAVNGAALTLGPRTGFRVTAPAGVAGFYEYGTASFGAAPTPANFNGTAIVATDDANAAGPSTTDGCTAITNASAIAGNIAIVDRGGCGFAIKAAIVQAAGATGMIVANNAPGNPPPGMGGVDPTVTIPAISVTQPDGTLLKANAPLTVGFAVDPAFRQGADNAGRPRLYMPNPVAPGSSGSHYDTALSPNALMEPAINDSLNAALLIDNSANLLKDTGWRINTGTAQINGCNTEVKVITDAGVITGANVVATSKLIARTSANKDQYMARMETYRDGLVAAGLVSGRQGGKIMSCAAKVAGLPKK</sequence>
<keyword evidence="6" id="KW-1185">Reference proteome</keyword>
<reference evidence="5 6" key="1">
    <citation type="submission" date="2019-12" db="EMBL/GenBank/DDBJ databases">
        <authorList>
            <person name="Xu J."/>
        </authorList>
    </citation>
    <scope>NUCLEOTIDE SEQUENCE [LARGE SCALE GENOMIC DNA]</scope>
    <source>
        <strain evidence="5 6">HX-5-24</strain>
    </source>
</reference>
<dbReference type="GO" id="GO:0006508">
    <property type="term" value="P:proteolysis"/>
    <property type="evidence" value="ECO:0007669"/>
    <property type="project" value="UniProtKB-KW"/>
</dbReference>
<dbReference type="InterPro" id="IPR046450">
    <property type="entry name" value="PA_dom_sf"/>
</dbReference>
<keyword evidence="5" id="KW-0378">Hydrolase</keyword>
<accession>A0A7C9LW57</accession>
<comment type="caution">
    <text evidence="5">The sequence shown here is derived from an EMBL/GenBank/DDBJ whole genome shotgun (WGS) entry which is preliminary data.</text>
</comment>
<dbReference type="Proteomes" id="UP000479692">
    <property type="component" value="Unassembled WGS sequence"/>
</dbReference>
<dbReference type="EMBL" id="WOXT01000001">
    <property type="protein sequence ID" value="MUV13265.1"/>
    <property type="molecule type" value="Genomic_DNA"/>
</dbReference>
<dbReference type="SUPFAM" id="SSF55486">
    <property type="entry name" value="Metalloproteases ('zincins'), catalytic domain"/>
    <property type="match status" value="1"/>
</dbReference>
<keyword evidence="5" id="KW-0645">Protease</keyword>
<protein>
    <submittedName>
        <fullName evidence="5">Serine protease</fullName>
    </submittedName>
</protein>
<organism evidence="5 6">
    <name type="scientific">Noviluteimonas gilva</name>
    <dbReference type="NCBI Taxonomy" id="2682097"/>
    <lineage>
        <taxon>Bacteria</taxon>
        <taxon>Pseudomonadati</taxon>
        <taxon>Pseudomonadota</taxon>
        <taxon>Gammaproteobacteria</taxon>
        <taxon>Lysobacterales</taxon>
        <taxon>Lysobacteraceae</taxon>
        <taxon>Noviluteimonas</taxon>
    </lineage>
</organism>
<dbReference type="InterPro" id="IPR003137">
    <property type="entry name" value="PA_domain"/>
</dbReference>
<evidence type="ECO:0000313" key="6">
    <source>
        <dbReference type="Proteomes" id="UP000479692"/>
    </source>
</evidence>
<gene>
    <name evidence="5" type="ORF">GN331_03495</name>
</gene>
<evidence type="ECO:0000256" key="2">
    <source>
        <dbReference type="ARBA" id="ARBA00023180"/>
    </source>
</evidence>
<keyword evidence="2" id="KW-0325">Glycoprotein</keyword>
<dbReference type="SUPFAM" id="SSF52025">
    <property type="entry name" value="PA domain"/>
    <property type="match status" value="1"/>
</dbReference>
<dbReference type="Gene3D" id="3.50.30.30">
    <property type="match status" value="1"/>
</dbReference>
<dbReference type="PANTHER" id="PTHR22702:SF1">
    <property type="entry name" value="PROTEASE-ASSOCIATED DOMAIN-CONTAINING PROTEIN 1"/>
    <property type="match status" value="1"/>
</dbReference>
<evidence type="ECO:0000256" key="1">
    <source>
        <dbReference type="ARBA" id="ARBA00022729"/>
    </source>
</evidence>
<evidence type="ECO:0000256" key="3">
    <source>
        <dbReference type="SAM" id="SignalP"/>
    </source>
</evidence>
<dbReference type="GO" id="GO:0008233">
    <property type="term" value="F:peptidase activity"/>
    <property type="evidence" value="ECO:0007669"/>
    <property type="project" value="UniProtKB-KW"/>
</dbReference>
<name>A0A7C9LW57_9GAMM</name>
<feature type="domain" description="PA" evidence="4">
    <location>
        <begin position="290"/>
        <end position="367"/>
    </location>
</feature>
<dbReference type="CDD" id="cd04818">
    <property type="entry name" value="PA_subtilisin_1"/>
    <property type="match status" value="1"/>
</dbReference>
<evidence type="ECO:0000313" key="5">
    <source>
        <dbReference type="EMBL" id="MUV13265.1"/>
    </source>
</evidence>
<proteinExistence type="predicted"/>
<feature type="signal peptide" evidence="3">
    <location>
        <begin position="1"/>
        <end position="22"/>
    </location>
</feature>
<feature type="chain" id="PRO_5028833732" evidence="3">
    <location>
        <begin position="23"/>
        <end position="532"/>
    </location>
</feature>
<keyword evidence="1 3" id="KW-0732">Signal</keyword>
<dbReference type="AlphaFoldDB" id="A0A7C9LW57"/>
<dbReference type="Pfam" id="PF02225">
    <property type="entry name" value="PA"/>
    <property type="match status" value="1"/>
</dbReference>